<name>A0AC35FVN5_9BILA</name>
<reference evidence="2" key="1">
    <citation type="submission" date="2022-11" db="UniProtKB">
        <authorList>
            <consortium name="WormBaseParasite"/>
        </authorList>
    </citation>
    <scope>IDENTIFICATION</scope>
</reference>
<protein>
    <submittedName>
        <fullName evidence="2">Uncharacterized protein</fullName>
    </submittedName>
</protein>
<dbReference type="WBParaSite" id="PS1159_v2.g21370.t1">
    <property type="protein sequence ID" value="PS1159_v2.g21370.t1"/>
    <property type="gene ID" value="PS1159_v2.g21370"/>
</dbReference>
<evidence type="ECO:0000313" key="2">
    <source>
        <dbReference type="WBParaSite" id="PS1159_v2.g21370.t1"/>
    </source>
</evidence>
<proteinExistence type="predicted"/>
<organism evidence="1 2">
    <name type="scientific">Panagrolaimus sp. PS1159</name>
    <dbReference type="NCBI Taxonomy" id="55785"/>
    <lineage>
        <taxon>Eukaryota</taxon>
        <taxon>Metazoa</taxon>
        <taxon>Ecdysozoa</taxon>
        <taxon>Nematoda</taxon>
        <taxon>Chromadorea</taxon>
        <taxon>Rhabditida</taxon>
        <taxon>Tylenchina</taxon>
        <taxon>Panagrolaimomorpha</taxon>
        <taxon>Panagrolaimoidea</taxon>
        <taxon>Panagrolaimidae</taxon>
        <taxon>Panagrolaimus</taxon>
    </lineage>
</organism>
<sequence length="92" mass="10239">MFKKTDAEQPLVNASSARKNHKKLLFPTLIAVLIIFGIFGLSKNITFHEPQKQNTSIATKTNPKFDTVHSSPKDAPLEKLNPSFTSASPNRF</sequence>
<accession>A0AC35FVN5</accession>
<evidence type="ECO:0000313" key="1">
    <source>
        <dbReference type="Proteomes" id="UP000887580"/>
    </source>
</evidence>
<dbReference type="Proteomes" id="UP000887580">
    <property type="component" value="Unplaced"/>
</dbReference>